<dbReference type="RefSeq" id="WP_156273540.1">
    <property type="nucleotide sequence ID" value="NZ_CP046244.1"/>
</dbReference>
<accession>A0A6I5ZS42</accession>
<dbReference type="EMBL" id="CP046244">
    <property type="protein sequence ID" value="QGP92660.1"/>
    <property type="molecule type" value="Genomic_DNA"/>
</dbReference>
<keyword evidence="2" id="KW-1185">Reference proteome</keyword>
<reference evidence="1 2" key="1">
    <citation type="submission" date="2019-11" db="EMBL/GenBank/DDBJ databases">
        <title>Genome sequence of Moorella glycerini DSM11254.</title>
        <authorList>
            <person name="Poehlein A."/>
            <person name="Boeer T."/>
            <person name="Daniel R."/>
        </authorList>
    </citation>
    <scope>NUCLEOTIDE SEQUENCE [LARGE SCALE GENOMIC DNA]</scope>
    <source>
        <strain evidence="1 2">DSM 11254</strain>
    </source>
</reference>
<name>A0A6I5ZS42_9FIRM</name>
<protein>
    <submittedName>
        <fullName evidence="1">Uncharacterized protein</fullName>
    </submittedName>
</protein>
<evidence type="ECO:0000313" key="2">
    <source>
        <dbReference type="Proteomes" id="UP000425916"/>
    </source>
</evidence>
<sequence>MQNKLGNWLVPLDEEGKKALLREAATERDLINFHDFPGLKDIYATDVAIAVHLYWDTASSLEADALKLIIGRLLRLIGAYAEKFGFALPVIGIVETASERIDIINRWAADQDWHRGDFSLLPVSIEGPETAEGMIFRFLSSAAMVWADIKRLRPLTLEEYLARLEEERRNRSFTSEHGSLLDAIIMAWKGKKPTGAAIIQWLENRLQDVSEQMKGS</sequence>
<proteinExistence type="predicted"/>
<evidence type="ECO:0000313" key="1">
    <source>
        <dbReference type="EMBL" id="QGP92660.1"/>
    </source>
</evidence>
<organism evidence="1 2">
    <name type="scientific">Neomoorella glycerini</name>
    <dbReference type="NCBI Taxonomy" id="55779"/>
    <lineage>
        <taxon>Bacteria</taxon>
        <taxon>Bacillati</taxon>
        <taxon>Bacillota</taxon>
        <taxon>Clostridia</taxon>
        <taxon>Neomoorellales</taxon>
        <taxon>Neomoorellaceae</taxon>
        <taxon>Neomoorella</taxon>
    </lineage>
</organism>
<dbReference type="OrthoDB" id="1721987at2"/>
<dbReference type="AlphaFoldDB" id="A0A6I5ZS42"/>
<gene>
    <name evidence="1" type="ORF">MGLY_20480</name>
</gene>
<dbReference type="Proteomes" id="UP000425916">
    <property type="component" value="Chromosome"/>
</dbReference>